<feature type="transmembrane region" description="Helical" evidence="1">
    <location>
        <begin position="44"/>
        <end position="62"/>
    </location>
</feature>
<protein>
    <recommendedName>
        <fullName evidence="4">MYXO-CTERM domain-containing protein</fullName>
    </recommendedName>
</protein>
<name>A0A1H7IMK4_9SPHN</name>
<dbReference type="RefSeq" id="WP_093003417.1">
    <property type="nucleotide sequence ID" value="NZ_FNZZ01000001.1"/>
</dbReference>
<evidence type="ECO:0000256" key="1">
    <source>
        <dbReference type="SAM" id="Phobius"/>
    </source>
</evidence>
<keyword evidence="1" id="KW-1133">Transmembrane helix</keyword>
<keyword evidence="1" id="KW-0812">Transmembrane</keyword>
<dbReference type="OrthoDB" id="8374816at2"/>
<proteinExistence type="predicted"/>
<sequence>MQRLRPVLLVLGVLCTLMGVLWIGQGRGLIHWPASSFMLDQRVWGDYGAALAVAGLLMILLARRLRQ</sequence>
<feature type="transmembrane region" description="Helical" evidence="1">
    <location>
        <begin position="7"/>
        <end position="24"/>
    </location>
</feature>
<evidence type="ECO:0008006" key="4">
    <source>
        <dbReference type="Google" id="ProtNLM"/>
    </source>
</evidence>
<keyword evidence="1" id="KW-0472">Membrane</keyword>
<evidence type="ECO:0000313" key="3">
    <source>
        <dbReference type="Proteomes" id="UP000199214"/>
    </source>
</evidence>
<dbReference type="EMBL" id="FNZZ01000001">
    <property type="protein sequence ID" value="SEK62800.1"/>
    <property type="molecule type" value="Genomic_DNA"/>
</dbReference>
<evidence type="ECO:0000313" key="2">
    <source>
        <dbReference type="EMBL" id="SEK62800.1"/>
    </source>
</evidence>
<dbReference type="Proteomes" id="UP000199214">
    <property type="component" value="Unassembled WGS sequence"/>
</dbReference>
<dbReference type="STRING" id="1855283.SAMN05216382_0793"/>
<reference evidence="3" key="1">
    <citation type="submission" date="2016-10" db="EMBL/GenBank/DDBJ databases">
        <authorList>
            <person name="Varghese N."/>
            <person name="Submissions S."/>
        </authorList>
    </citation>
    <scope>NUCLEOTIDE SEQUENCE [LARGE SCALE GENOMIC DNA]</scope>
    <source>
        <strain evidence="3">JS21-1</strain>
    </source>
</reference>
<keyword evidence="3" id="KW-1185">Reference proteome</keyword>
<gene>
    <name evidence="2" type="ORF">SAMN05216382_0793</name>
</gene>
<organism evidence="2 3">
    <name type="scientific">Sphingomonas palmae</name>
    <dbReference type="NCBI Taxonomy" id="1855283"/>
    <lineage>
        <taxon>Bacteria</taxon>
        <taxon>Pseudomonadati</taxon>
        <taxon>Pseudomonadota</taxon>
        <taxon>Alphaproteobacteria</taxon>
        <taxon>Sphingomonadales</taxon>
        <taxon>Sphingomonadaceae</taxon>
        <taxon>Sphingomonas</taxon>
    </lineage>
</organism>
<dbReference type="AlphaFoldDB" id="A0A1H7IMK4"/>
<accession>A0A1H7IMK4</accession>